<organism evidence="6 7">
    <name type="scientific">Hymenobacter fastidiosus</name>
    <dbReference type="NCBI Taxonomy" id="486264"/>
    <lineage>
        <taxon>Bacteria</taxon>
        <taxon>Pseudomonadati</taxon>
        <taxon>Bacteroidota</taxon>
        <taxon>Cytophagia</taxon>
        <taxon>Cytophagales</taxon>
        <taxon>Hymenobacteraceae</taxon>
        <taxon>Hymenobacter</taxon>
    </lineage>
</organism>
<sequence length="210" mass="23531">MVSLSLAIVEDDVSVRELLKKYFSHQPEIRDLLVADSIEDLLEQLTDALVPEVMLLDIGLPGISGTEALPLLKERYPTMEVIMLTSYEDIEHIYQALCCGATGYMAKCTPLTQLKDAVLEVARGGAPMSRTVSRKVLSHFRPTPTTHSNLLTPRERQVLQGITDGLSDKEISLRLDLSTLTVRTHVKHIYRKMQVNSRTQLLSQHLRGVI</sequence>
<dbReference type="InterPro" id="IPR016032">
    <property type="entry name" value="Sig_transdc_resp-reg_C-effctor"/>
</dbReference>
<dbReference type="InterPro" id="IPR058245">
    <property type="entry name" value="NreC/VraR/RcsB-like_REC"/>
</dbReference>
<dbReference type="Pfam" id="PF00196">
    <property type="entry name" value="GerE"/>
    <property type="match status" value="1"/>
</dbReference>
<keyword evidence="7" id="KW-1185">Reference proteome</keyword>
<keyword evidence="1 3" id="KW-0597">Phosphoprotein</keyword>
<dbReference type="PANTHER" id="PTHR43214">
    <property type="entry name" value="TWO-COMPONENT RESPONSE REGULATOR"/>
    <property type="match status" value="1"/>
</dbReference>
<evidence type="ECO:0000256" key="2">
    <source>
        <dbReference type="ARBA" id="ARBA00023125"/>
    </source>
</evidence>
<comment type="caution">
    <text evidence="6">The sequence shown here is derived from an EMBL/GenBank/DDBJ whole genome shotgun (WGS) entry which is preliminary data.</text>
</comment>
<evidence type="ECO:0000313" key="6">
    <source>
        <dbReference type="EMBL" id="GAA4003897.1"/>
    </source>
</evidence>
<dbReference type="CDD" id="cd06170">
    <property type="entry name" value="LuxR_C_like"/>
    <property type="match status" value="1"/>
</dbReference>
<dbReference type="Proteomes" id="UP001500567">
    <property type="component" value="Unassembled WGS sequence"/>
</dbReference>
<evidence type="ECO:0000256" key="3">
    <source>
        <dbReference type="PROSITE-ProRule" id="PRU00169"/>
    </source>
</evidence>
<dbReference type="CDD" id="cd17535">
    <property type="entry name" value="REC_NarL-like"/>
    <property type="match status" value="1"/>
</dbReference>
<dbReference type="Pfam" id="PF00072">
    <property type="entry name" value="Response_reg"/>
    <property type="match status" value="1"/>
</dbReference>
<accession>A0ABP7RY19</accession>
<dbReference type="InterPro" id="IPR001789">
    <property type="entry name" value="Sig_transdc_resp-reg_receiver"/>
</dbReference>
<dbReference type="InterPro" id="IPR000792">
    <property type="entry name" value="Tscrpt_reg_LuxR_C"/>
</dbReference>
<evidence type="ECO:0000256" key="1">
    <source>
        <dbReference type="ARBA" id="ARBA00022553"/>
    </source>
</evidence>
<dbReference type="SMART" id="SM00448">
    <property type="entry name" value="REC"/>
    <property type="match status" value="1"/>
</dbReference>
<dbReference type="PROSITE" id="PS50110">
    <property type="entry name" value="RESPONSE_REGULATORY"/>
    <property type="match status" value="1"/>
</dbReference>
<evidence type="ECO:0000259" key="5">
    <source>
        <dbReference type="PROSITE" id="PS50110"/>
    </source>
</evidence>
<keyword evidence="2" id="KW-0238">DNA-binding</keyword>
<name>A0ABP7RY19_9BACT</name>
<dbReference type="SUPFAM" id="SSF46894">
    <property type="entry name" value="C-terminal effector domain of the bipartite response regulators"/>
    <property type="match status" value="1"/>
</dbReference>
<dbReference type="PANTHER" id="PTHR43214:SF43">
    <property type="entry name" value="TWO-COMPONENT RESPONSE REGULATOR"/>
    <property type="match status" value="1"/>
</dbReference>
<dbReference type="Gene3D" id="3.40.50.2300">
    <property type="match status" value="1"/>
</dbReference>
<dbReference type="PROSITE" id="PS50043">
    <property type="entry name" value="HTH_LUXR_2"/>
    <property type="match status" value="1"/>
</dbReference>
<proteinExistence type="predicted"/>
<feature type="domain" description="HTH luxR-type" evidence="4">
    <location>
        <begin position="144"/>
        <end position="209"/>
    </location>
</feature>
<dbReference type="EMBL" id="BAABDJ010000007">
    <property type="protein sequence ID" value="GAA4003897.1"/>
    <property type="molecule type" value="Genomic_DNA"/>
</dbReference>
<dbReference type="RefSeq" id="WP_345071988.1">
    <property type="nucleotide sequence ID" value="NZ_BAABDJ010000007.1"/>
</dbReference>
<reference evidence="7" key="1">
    <citation type="journal article" date="2019" name="Int. J. Syst. Evol. Microbiol.">
        <title>The Global Catalogue of Microorganisms (GCM) 10K type strain sequencing project: providing services to taxonomists for standard genome sequencing and annotation.</title>
        <authorList>
            <consortium name="The Broad Institute Genomics Platform"/>
            <consortium name="The Broad Institute Genome Sequencing Center for Infectious Disease"/>
            <person name="Wu L."/>
            <person name="Ma J."/>
        </authorList>
    </citation>
    <scope>NUCLEOTIDE SEQUENCE [LARGE SCALE GENOMIC DNA]</scope>
    <source>
        <strain evidence="7">JCM 17224</strain>
    </source>
</reference>
<dbReference type="InterPro" id="IPR011006">
    <property type="entry name" value="CheY-like_superfamily"/>
</dbReference>
<dbReference type="SMART" id="SM00421">
    <property type="entry name" value="HTH_LUXR"/>
    <property type="match status" value="1"/>
</dbReference>
<dbReference type="InterPro" id="IPR039420">
    <property type="entry name" value="WalR-like"/>
</dbReference>
<dbReference type="PRINTS" id="PR00038">
    <property type="entry name" value="HTHLUXR"/>
</dbReference>
<feature type="domain" description="Response regulatory" evidence="5">
    <location>
        <begin position="5"/>
        <end position="122"/>
    </location>
</feature>
<protein>
    <submittedName>
        <fullName evidence="6">Response regulator transcription factor</fullName>
    </submittedName>
</protein>
<gene>
    <name evidence="6" type="ORF">GCM10022408_14450</name>
</gene>
<evidence type="ECO:0000259" key="4">
    <source>
        <dbReference type="PROSITE" id="PS50043"/>
    </source>
</evidence>
<evidence type="ECO:0000313" key="7">
    <source>
        <dbReference type="Proteomes" id="UP001500567"/>
    </source>
</evidence>
<feature type="modified residue" description="4-aspartylphosphate" evidence="3">
    <location>
        <position position="57"/>
    </location>
</feature>
<dbReference type="SUPFAM" id="SSF52172">
    <property type="entry name" value="CheY-like"/>
    <property type="match status" value="1"/>
</dbReference>